<comment type="subcellular location">
    <subcellularLocation>
        <location evidence="1">Cell membrane</location>
        <topology evidence="1">Multi-pass membrane protein</topology>
    </subcellularLocation>
</comment>
<evidence type="ECO:0000256" key="1">
    <source>
        <dbReference type="ARBA" id="ARBA00004651"/>
    </source>
</evidence>
<dbReference type="RefSeq" id="WP_183348098.1">
    <property type="nucleotide sequence ID" value="NZ_JACHEO010000002.1"/>
</dbReference>
<comment type="caution">
    <text evidence="7">The sequence shown here is derived from an EMBL/GenBank/DDBJ whole genome shotgun (WGS) entry which is preliminary data.</text>
</comment>
<feature type="transmembrane region" description="Helical" evidence="6">
    <location>
        <begin position="86"/>
        <end position="108"/>
    </location>
</feature>
<feature type="transmembrane region" description="Helical" evidence="6">
    <location>
        <begin position="115"/>
        <end position="133"/>
    </location>
</feature>
<gene>
    <name evidence="7" type="ORF">HNQ81_000566</name>
</gene>
<dbReference type="Proteomes" id="UP000539642">
    <property type="component" value="Unassembled WGS sequence"/>
</dbReference>
<dbReference type="InterPro" id="IPR003841">
    <property type="entry name" value="Na/Pi_transpt"/>
</dbReference>
<keyword evidence="2" id="KW-1003">Cell membrane</keyword>
<feature type="transmembrane region" description="Helical" evidence="6">
    <location>
        <begin position="55"/>
        <end position="80"/>
    </location>
</feature>
<accession>A0A840UPT7</accession>
<dbReference type="Pfam" id="PF02690">
    <property type="entry name" value="Na_Pi_cotrans"/>
    <property type="match status" value="2"/>
</dbReference>
<dbReference type="PANTHER" id="PTHR10010">
    <property type="entry name" value="SOLUTE CARRIER FAMILY 34 SODIUM PHOSPHATE , MEMBER 2-RELATED"/>
    <property type="match status" value="1"/>
</dbReference>
<sequence>MNESLDIWKLLAGLSLFLYGMYMLEDAIRTMSGKAFRQMIRYCTAGRLRAIGSGALITAILQSSSAVSLMILAFVGAGVMTMQNGIGVMMGANIGTTLTSWIVAVFGFKLNIEVFALPLVALGGLVFIAFGPSSKLFQASRLLIGFGFLFLGLEFMKTGVENFARHIDLNAIIHYGLWVFLLIGILITALMQSSSASIAIILTGLNGGLLTLEHSMAMVIGANIGTTVTVLLGSIGGIPSKKRVSTSHLIFNLGTGILAFPLVRPLSQLLPTLFDIPTDAVMVLAFFHTLFNVTGVVVFFPFIGILSRLLVRAFPDRKEMVAVYINNTPTEITDAATASLRKEILHLFEESQLYSLRTFKIDDKLIFDHPLPLEQSPRRTTLPGLYDNIKLLHGEIVEFYAKMLRSQLEESEVKELERMAYASRNIMNSIKNIKGIKNDLDDFESSDNEHLNRQYKLFRRRLVELYYDTNHLLESDNPRDQHRDLLRTIFHLEQKDKQALEEVMKRAANGEINELEIASLLMANRLFNQSSRLQVFALKNLLLTEEEIHEFDKAMDMKEILDEEQQRPARSVAA</sequence>
<dbReference type="PANTHER" id="PTHR10010:SF46">
    <property type="entry name" value="SODIUM-DEPENDENT PHOSPHATE TRANSPORT PROTEIN 2B"/>
    <property type="match status" value="1"/>
</dbReference>
<protein>
    <submittedName>
        <fullName evidence="7">Phosphate:Na+ symporter</fullName>
    </submittedName>
</protein>
<evidence type="ECO:0000256" key="4">
    <source>
        <dbReference type="ARBA" id="ARBA00022989"/>
    </source>
</evidence>
<name>A0A840UPT7_9BACT</name>
<keyword evidence="8" id="KW-1185">Reference proteome</keyword>
<organism evidence="7 8">
    <name type="scientific">Desulfoprunum benzoelyticum</name>
    <dbReference type="NCBI Taxonomy" id="1506996"/>
    <lineage>
        <taxon>Bacteria</taxon>
        <taxon>Pseudomonadati</taxon>
        <taxon>Thermodesulfobacteriota</taxon>
        <taxon>Desulfobulbia</taxon>
        <taxon>Desulfobulbales</taxon>
        <taxon>Desulfobulbaceae</taxon>
        <taxon>Desulfoprunum</taxon>
    </lineage>
</organism>
<feature type="transmembrane region" description="Helical" evidence="6">
    <location>
        <begin position="6"/>
        <end position="24"/>
    </location>
</feature>
<evidence type="ECO:0000313" key="8">
    <source>
        <dbReference type="Proteomes" id="UP000539642"/>
    </source>
</evidence>
<dbReference type="GO" id="GO:0005436">
    <property type="term" value="F:sodium:phosphate symporter activity"/>
    <property type="evidence" value="ECO:0007669"/>
    <property type="project" value="InterPro"/>
</dbReference>
<keyword evidence="5 6" id="KW-0472">Membrane</keyword>
<keyword evidence="4 6" id="KW-1133">Transmembrane helix</keyword>
<evidence type="ECO:0000313" key="7">
    <source>
        <dbReference type="EMBL" id="MBB5346856.1"/>
    </source>
</evidence>
<evidence type="ECO:0000256" key="3">
    <source>
        <dbReference type="ARBA" id="ARBA00022692"/>
    </source>
</evidence>
<dbReference type="NCBIfam" id="NF037997">
    <property type="entry name" value="Na_Pi_symport"/>
    <property type="match status" value="1"/>
</dbReference>
<reference evidence="7 8" key="1">
    <citation type="submission" date="2020-08" db="EMBL/GenBank/DDBJ databases">
        <title>Genomic Encyclopedia of Type Strains, Phase IV (KMG-IV): sequencing the most valuable type-strain genomes for metagenomic binning, comparative biology and taxonomic classification.</title>
        <authorList>
            <person name="Goeker M."/>
        </authorList>
    </citation>
    <scope>NUCLEOTIDE SEQUENCE [LARGE SCALE GENOMIC DNA]</scope>
    <source>
        <strain evidence="7 8">DSM 28570</strain>
    </source>
</reference>
<feature type="transmembrane region" description="Helical" evidence="6">
    <location>
        <begin position="177"/>
        <end position="202"/>
    </location>
</feature>
<dbReference type="GO" id="GO:0044341">
    <property type="term" value="P:sodium-dependent phosphate transport"/>
    <property type="evidence" value="ECO:0007669"/>
    <property type="project" value="InterPro"/>
</dbReference>
<evidence type="ECO:0000256" key="2">
    <source>
        <dbReference type="ARBA" id="ARBA00022475"/>
    </source>
</evidence>
<keyword evidence="3 6" id="KW-0812">Transmembrane</keyword>
<evidence type="ECO:0000256" key="5">
    <source>
        <dbReference type="ARBA" id="ARBA00023136"/>
    </source>
</evidence>
<feature type="transmembrane region" description="Helical" evidence="6">
    <location>
        <begin position="139"/>
        <end position="156"/>
    </location>
</feature>
<dbReference type="EMBL" id="JACHEO010000002">
    <property type="protein sequence ID" value="MBB5346856.1"/>
    <property type="molecule type" value="Genomic_DNA"/>
</dbReference>
<feature type="transmembrane region" description="Helical" evidence="6">
    <location>
        <begin position="214"/>
        <end position="237"/>
    </location>
</feature>
<feature type="transmembrane region" description="Helical" evidence="6">
    <location>
        <begin position="286"/>
        <end position="311"/>
    </location>
</feature>
<dbReference type="AlphaFoldDB" id="A0A840UPT7"/>
<proteinExistence type="predicted"/>
<feature type="transmembrane region" description="Helical" evidence="6">
    <location>
        <begin position="249"/>
        <end position="266"/>
    </location>
</feature>
<evidence type="ECO:0000256" key="6">
    <source>
        <dbReference type="SAM" id="Phobius"/>
    </source>
</evidence>
<dbReference type="GO" id="GO:0005886">
    <property type="term" value="C:plasma membrane"/>
    <property type="evidence" value="ECO:0007669"/>
    <property type="project" value="UniProtKB-SubCell"/>
</dbReference>